<accession>A0ABU9ECW2</accession>
<dbReference type="PANTHER" id="PTHR40980">
    <property type="entry name" value="PLUG DOMAIN-CONTAINING PROTEIN"/>
    <property type="match status" value="1"/>
</dbReference>
<protein>
    <submittedName>
        <fullName evidence="8">TonB-dependent receptor</fullName>
    </submittedName>
</protein>
<proteinExistence type="inferred from homology"/>
<evidence type="ECO:0000256" key="3">
    <source>
        <dbReference type="ARBA" id="ARBA00023237"/>
    </source>
</evidence>
<keyword evidence="5" id="KW-0732">Signal</keyword>
<evidence type="ECO:0000259" key="7">
    <source>
        <dbReference type="Pfam" id="PF07715"/>
    </source>
</evidence>
<dbReference type="InterPro" id="IPR012910">
    <property type="entry name" value="Plug_dom"/>
</dbReference>
<dbReference type="RefSeq" id="WP_405287169.1">
    <property type="nucleotide sequence ID" value="NZ_JBBHLI010000007.1"/>
</dbReference>
<reference evidence="8 9" key="1">
    <citation type="submission" date="2024-02" db="EMBL/GenBank/DDBJ databases">
        <title>A novel Gemmatimonadota bacterium.</title>
        <authorList>
            <person name="Du Z.-J."/>
            <person name="Ye Y.-Q."/>
        </authorList>
    </citation>
    <scope>NUCLEOTIDE SEQUENCE [LARGE SCALE GENOMIC DNA]</scope>
    <source>
        <strain evidence="8 9">DH-20</strain>
    </source>
</reference>
<evidence type="ECO:0000256" key="1">
    <source>
        <dbReference type="ARBA" id="ARBA00004442"/>
    </source>
</evidence>
<feature type="domain" description="TonB-dependent receptor plug" evidence="7">
    <location>
        <begin position="141"/>
        <end position="223"/>
    </location>
</feature>
<evidence type="ECO:0000313" key="9">
    <source>
        <dbReference type="Proteomes" id="UP001484239"/>
    </source>
</evidence>
<comment type="caution">
    <text evidence="8">The sequence shown here is derived from an EMBL/GenBank/DDBJ whole genome shotgun (WGS) entry which is preliminary data.</text>
</comment>
<dbReference type="Gene3D" id="2.170.130.10">
    <property type="entry name" value="TonB-dependent receptor, plug domain"/>
    <property type="match status" value="1"/>
</dbReference>
<name>A0ABU9ECW2_9BACT</name>
<dbReference type="InterPro" id="IPR000531">
    <property type="entry name" value="Beta-barrel_TonB"/>
</dbReference>
<feature type="chain" id="PRO_5045177145" evidence="5">
    <location>
        <begin position="26"/>
        <end position="935"/>
    </location>
</feature>
<sequence>MTSRLRPGLLLCGLFAVLAAQPLSAQTGSIVGRVLNGQTAEPVVSAQVFVVDGAGSLSDLDGRYIIRNVPVGTVDIQVQVIGFASKTITGVTVTEGQTTTIDVTVEPSAIALEGITVSAAVERGSTTSLLTERARASVVQDAIGADQISRSPDGDAAEALKRVPGLSVVDGKFAYVRGLGERYSSTTLNGAPLASPVPDKKVIPLDLFPSGFLESIVTSKSYSPDQPGDYAGGLVQLKTRSFPAERVLSFSVSGGWNSTSTFADGLGYAGGDLDFLGFDDGTRDLPSAIPLDRPLNTGYFATGDLYELGRSFTGDWGPTAQTSLPPNGSLGISYGDDIGIGDNQRFGFIASVNYSSSHTIKTDVVERVFASAGVDDPEVDYSGEITERSVTLGGMLNATYQFAPTQEIKLSTVYNHIGDDVARSLTGFNLDSNTDQLNTRLQYLSQSMINAQLSGEHLLSFLNDATFDWRGGLSKAVRFEPNTREVLYRETEDGRFLFDTFIQSGSIFHQDMNDDGTSAGANLKLPFEFRDLPSSFSVGGSFDRRTRDNYTRRFRYLPAPGAVLGDEFREQQPNDLFQPSNVGPAGFIIQEGTFPGDNYDAEETITGVYAKTDLELLPRLRLSGGVRYETTAQRVDPRYFFDTDQEPLEGADQEEQDLLPALNLTFAVTDAVNLRASASRTLARPQLRELAPFGFADYAGGFLVAGNPQLGRSLVQNYDLRWEWFPTPSAVFAISGFYKKFDEPIEVLVLPSSELIKSWVNADGATNYGAEFEIRSDLGFLGEGLENLSFNGNVTVVTSDVQTGNDARIYVPGVGPTTIAVVDRERALQGQSPYVANLGLTWFDPATSWSASFLFNRFGDRIDAVGGQGTPDILEEARNQLDVVVEAPIGAGWKAKLSASRLLGNEVRYIQGGGLVRGYDRGRAISFGLSWGSNR</sequence>
<comment type="subcellular location">
    <subcellularLocation>
        <location evidence="1 4">Cell outer membrane</location>
    </subcellularLocation>
</comment>
<dbReference type="InterPro" id="IPR008969">
    <property type="entry name" value="CarboxyPept-like_regulatory"/>
</dbReference>
<dbReference type="Pfam" id="PF13620">
    <property type="entry name" value="CarboxypepD_reg"/>
    <property type="match status" value="1"/>
</dbReference>
<dbReference type="EMBL" id="JBBHLI010000007">
    <property type="protein sequence ID" value="MEK9501775.1"/>
    <property type="molecule type" value="Genomic_DNA"/>
</dbReference>
<evidence type="ECO:0000256" key="2">
    <source>
        <dbReference type="ARBA" id="ARBA00023136"/>
    </source>
</evidence>
<dbReference type="Proteomes" id="UP001484239">
    <property type="component" value="Unassembled WGS sequence"/>
</dbReference>
<keyword evidence="4" id="KW-0798">TonB box</keyword>
<dbReference type="InterPro" id="IPR037066">
    <property type="entry name" value="Plug_dom_sf"/>
</dbReference>
<dbReference type="InterPro" id="IPR036942">
    <property type="entry name" value="Beta-barrel_TonB_sf"/>
</dbReference>
<dbReference type="PANTHER" id="PTHR40980:SF5">
    <property type="entry name" value="TONB-DEPENDENT RECEPTOR"/>
    <property type="match status" value="1"/>
</dbReference>
<dbReference type="Gene3D" id="2.40.170.20">
    <property type="entry name" value="TonB-dependent receptor, beta-barrel domain"/>
    <property type="match status" value="1"/>
</dbReference>
<dbReference type="SUPFAM" id="SSF49464">
    <property type="entry name" value="Carboxypeptidase regulatory domain-like"/>
    <property type="match status" value="1"/>
</dbReference>
<dbReference type="Pfam" id="PF07715">
    <property type="entry name" value="Plug"/>
    <property type="match status" value="1"/>
</dbReference>
<keyword evidence="3" id="KW-0998">Cell outer membrane</keyword>
<evidence type="ECO:0000313" key="8">
    <source>
        <dbReference type="EMBL" id="MEK9501775.1"/>
    </source>
</evidence>
<feature type="domain" description="TonB-dependent receptor-like beta-barrel" evidence="6">
    <location>
        <begin position="436"/>
        <end position="862"/>
    </location>
</feature>
<dbReference type="Pfam" id="PF00593">
    <property type="entry name" value="TonB_dep_Rec_b-barrel"/>
    <property type="match status" value="1"/>
</dbReference>
<gene>
    <name evidence="8" type="ORF">WI372_12360</name>
</gene>
<feature type="signal peptide" evidence="5">
    <location>
        <begin position="1"/>
        <end position="25"/>
    </location>
</feature>
<keyword evidence="2 4" id="KW-0472">Membrane</keyword>
<organism evidence="8 9">
    <name type="scientific">Gaopeijia maritima</name>
    <dbReference type="NCBI Taxonomy" id="3119007"/>
    <lineage>
        <taxon>Bacteria</taxon>
        <taxon>Pseudomonadati</taxon>
        <taxon>Gemmatimonadota</taxon>
        <taxon>Longimicrobiia</taxon>
        <taxon>Gaopeijiales</taxon>
        <taxon>Gaopeijiaceae</taxon>
        <taxon>Gaopeijia</taxon>
    </lineage>
</organism>
<dbReference type="SUPFAM" id="SSF56935">
    <property type="entry name" value="Porins"/>
    <property type="match status" value="1"/>
</dbReference>
<dbReference type="Gene3D" id="2.60.40.1120">
    <property type="entry name" value="Carboxypeptidase-like, regulatory domain"/>
    <property type="match status" value="1"/>
</dbReference>
<keyword evidence="8" id="KW-0675">Receptor</keyword>
<evidence type="ECO:0000256" key="4">
    <source>
        <dbReference type="RuleBase" id="RU003357"/>
    </source>
</evidence>
<keyword evidence="9" id="KW-1185">Reference proteome</keyword>
<evidence type="ECO:0000256" key="5">
    <source>
        <dbReference type="SAM" id="SignalP"/>
    </source>
</evidence>
<comment type="similarity">
    <text evidence="4">Belongs to the TonB-dependent receptor family.</text>
</comment>
<evidence type="ECO:0000259" key="6">
    <source>
        <dbReference type="Pfam" id="PF00593"/>
    </source>
</evidence>